<dbReference type="PANTHER" id="PTHR30605">
    <property type="entry name" value="ANHYDRO-N-ACETYLMURAMIC ACID KINASE"/>
    <property type="match status" value="1"/>
</dbReference>
<accession>A0ABV9NBJ2</accession>
<evidence type="ECO:0000256" key="2">
    <source>
        <dbReference type="HAMAP-Rule" id="MF_01270"/>
    </source>
</evidence>
<dbReference type="EMBL" id="JBHSGQ010000001">
    <property type="protein sequence ID" value="MFC4723948.1"/>
    <property type="molecule type" value="Genomic_DNA"/>
</dbReference>
<comment type="catalytic activity">
    <reaction evidence="2">
        <text>1,6-anhydro-N-acetyl-beta-muramate + ATP + H2O = N-acetyl-D-muramate 6-phosphate + ADP + H(+)</text>
        <dbReference type="Rhea" id="RHEA:24952"/>
        <dbReference type="ChEBI" id="CHEBI:15377"/>
        <dbReference type="ChEBI" id="CHEBI:15378"/>
        <dbReference type="ChEBI" id="CHEBI:30616"/>
        <dbReference type="ChEBI" id="CHEBI:58690"/>
        <dbReference type="ChEBI" id="CHEBI:58722"/>
        <dbReference type="ChEBI" id="CHEBI:456216"/>
        <dbReference type="EC" id="2.7.1.170"/>
    </reaction>
</comment>
<evidence type="ECO:0000256" key="1">
    <source>
        <dbReference type="ARBA" id="ARBA00023277"/>
    </source>
</evidence>
<comment type="similarity">
    <text evidence="2">Belongs to the anhydro-N-acetylmuramic acid kinase family.</text>
</comment>
<comment type="caution">
    <text evidence="3">The sequence shown here is derived from an EMBL/GenBank/DDBJ whole genome shotgun (WGS) entry which is preliminary data.</text>
</comment>
<dbReference type="PANTHER" id="PTHR30605:SF0">
    <property type="entry name" value="ANHYDRO-N-ACETYLMURAMIC ACID KINASE"/>
    <property type="match status" value="1"/>
</dbReference>
<name>A0ABV9NBJ2_9PROT</name>
<sequence>MGAPATEANKKGHSMKWVGLMSGTSLDGVDAALLESDGERLIRFGPGLERAYTLSERKVLQVAVDAALQWRWQGEAPGAFADAEAVLTATHAEAVEAVCAKAGIAPSELDGVGFHGQTVLHQAPRDGVAGRTLQIGDGQALAERLGCRVVFDFRSADVAAGGQGAPLVPVYHRALADWSGLERPLGVINIGGVANITHIAADGTLTAFDTGPGNGLIDAFIEVHTGEAMDKDGEIAARGRIHEAAFAEFLANPYFAAPGPKSLDRWDFSLDAVRNLSLEDGAATLTGLTAKTIALGVAALPDAPGRLVLCGGGRRNKTLAELVAAATGLKVYSAEALGWRGDLVEAEAFAFLAARVMAGLPYTFPGTTGVSAPMGGGKVVLSF</sequence>
<dbReference type="InterPro" id="IPR043129">
    <property type="entry name" value="ATPase_NBD"/>
</dbReference>
<dbReference type="GO" id="GO:0016301">
    <property type="term" value="F:kinase activity"/>
    <property type="evidence" value="ECO:0007669"/>
    <property type="project" value="UniProtKB-KW"/>
</dbReference>
<organism evidence="3 4">
    <name type="scientific">Glycocaulis abyssi</name>
    <dbReference type="NCBI Taxonomy" id="1433403"/>
    <lineage>
        <taxon>Bacteria</taxon>
        <taxon>Pseudomonadati</taxon>
        <taxon>Pseudomonadota</taxon>
        <taxon>Alphaproteobacteria</taxon>
        <taxon>Maricaulales</taxon>
        <taxon>Maricaulaceae</taxon>
        <taxon>Glycocaulis</taxon>
    </lineage>
</organism>
<dbReference type="Pfam" id="PF03702">
    <property type="entry name" value="AnmK"/>
    <property type="match status" value="1"/>
</dbReference>
<dbReference type="NCBIfam" id="NF007141">
    <property type="entry name" value="PRK09585.1-5"/>
    <property type="match status" value="1"/>
</dbReference>
<comment type="pathway">
    <text evidence="2">Amino-sugar metabolism; 1,6-anhydro-N-acetylmuramate degradation.</text>
</comment>
<dbReference type="RefSeq" id="WP_371394632.1">
    <property type="nucleotide sequence ID" value="NZ_CP163421.1"/>
</dbReference>
<evidence type="ECO:0000313" key="4">
    <source>
        <dbReference type="Proteomes" id="UP001596024"/>
    </source>
</evidence>
<keyword evidence="4" id="KW-1185">Reference proteome</keyword>
<reference evidence="4" key="1">
    <citation type="journal article" date="2019" name="Int. J. Syst. Evol. Microbiol.">
        <title>The Global Catalogue of Microorganisms (GCM) 10K type strain sequencing project: providing services to taxonomists for standard genome sequencing and annotation.</title>
        <authorList>
            <consortium name="The Broad Institute Genomics Platform"/>
            <consortium name="The Broad Institute Genome Sequencing Center for Infectious Disease"/>
            <person name="Wu L."/>
            <person name="Ma J."/>
        </authorList>
    </citation>
    <scope>NUCLEOTIDE SEQUENCE [LARGE SCALE GENOMIC DNA]</scope>
    <source>
        <strain evidence="4">CCUG 62981</strain>
    </source>
</reference>
<comment type="pathway">
    <text evidence="2">Cell wall biogenesis; peptidoglycan recycling.</text>
</comment>
<comment type="function">
    <text evidence="2">Catalyzes the specific phosphorylation of 1,6-anhydro-N-acetylmuramic acid (anhMurNAc) with the simultaneous cleavage of the 1,6-anhydro ring, generating MurNAc-6-P. Is required for the utilization of anhMurNAc either imported from the medium or derived from its own cell wall murein, and thus plays a role in cell wall recycling.</text>
</comment>
<dbReference type="SUPFAM" id="SSF53067">
    <property type="entry name" value="Actin-like ATPase domain"/>
    <property type="match status" value="1"/>
</dbReference>
<dbReference type="HAMAP" id="MF_01270">
    <property type="entry name" value="AnhMurNAc_kinase"/>
    <property type="match status" value="1"/>
</dbReference>
<keyword evidence="2 3" id="KW-0418">Kinase</keyword>
<proteinExistence type="inferred from homology"/>
<protein>
    <recommendedName>
        <fullName evidence="2">Anhydro-N-acetylmuramic acid kinase</fullName>
        <ecNumber evidence="2">2.7.1.170</ecNumber>
    </recommendedName>
    <alternativeName>
        <fullName evidence="2">AnhMurNAc kinase</fullName>
    </alternativeName>
</protein>
<dbReference type="Proteomes" id="UP001596024">
    <property type="component" value="Unassembled WGS sequence"/>
</dbReference>
<keyword evidence="2" id="KW-0067">ATP-binding</keyword>
<dbReference type="EC" id="2.7.1.170" evidence="2"/>
<feature type="binding site" evidence="2">
    <location>
        <begin position="23"/>
        <end position="30"/>
    </location>
    <ligand>
        <name>ATP</name>
        <dbReference type="ChEBI" id="CHEBI:30616"/>
    </ligand>
</feature>
<dbReference type="Gene3D" id="3.30.420.40">
    <property type="match status" value="2"/>
</dbReference>
<gene>
    <name evidence="2" type="primary">anmK</name>
    <name evidence="3" type="ORF">ACFPB0_01465</name>
</gene>
<keyword evidence="2 3" id="KW-0808">Transferase</keyword>
<keyword evidence="2" id="KW-0547">Nucleotide-binding</keyword>
<keyword evidence="1 2" id="KW-0119">Carbohydrate metabolism</keyword>
<evidence type="ECO:0000313" key="3">
    <source>
        <dbReference type="EMBL" id="MFC4723948.1"/>
    </source>
</evidence>
<dbReference type="InterPro" id="IPR005338">
    <property type="entry name" value="Anhydro_N_Ac-Mur_kinase"/>
</dbReference>